<dbReference type="InterPro" id="IPR028098">
    <property type="entry name" value="Glyco_trans_4-like_N"/>
</dbReference>
<dbReference type="CDD" id="cd03794">
    <property type="entry name" value="GT4_WbuB-like"/>
    <property type="match status" value="1"/>
</dbReference>
<dbReference type="GO" id="GO:1901135">
    <property type="term" value="P:carbohydrate derivative metabolic process"/>
    <property type="evidence" value="ECO:0007669"/>
    <property type="project" value="UniProtKB-ARBA"/>
</dbReference>
<dbReference type="PANTHER" id="PTHR12526:SF638">
    <property type="entry name" value="SPORE COAT PROTEIN SA"/>
    <property type="match status" value="1"/>
</dbReference>
<accession>A0AB36K684</accession>
<feature type="domain" description="Glycosyltransferase subfamily 4-like N-terminal" evidence="2">
    <location>
        <begin position="19"/>
        <end position="201"/>
    </location>
</feature>
<name>A0AB36K684_9GAMM</name>
<evidence type="ECO:0000313" key="4">
    <source>
        <dbReference type="Proteomes" id="UP000188726"/>
    </source>
</evidence>
<organism evidence="3 4">
    <name type="scientific">Salinivibrio kushneri</name>
    <dbReference type="NCBI Taxonomy" id="1908198"/>
    <lineage>
        <taxon>Bacteria</taxon>
        <taxon>Pseudomonadati</taxon>
        <taxon>Pseudomonadota</taxon>
        <taxon>Gammaproteobacteria</taxon>
        <taxon>Vibrionales</taxon>
        <taxon>Vibrionaceae</taxon>
        <taxon>Salinivibrio</taxon>
    </lineage>
</organism>
<comment type="caution">
    <text evidence="3">The sequence shown here is derived from an EMBL/GenBank/DDBJ whole genome shotgun (WGS) entry which is preliminary data.</text>
</comment>
<dbReference type="Proteomes" id="UP000188726">
    <property type="component" value="Unassembled WGS sequence"/>
</dbReference>
<evidence type="ECO:0000259" key="2">
    <source>
        <dbReference type="Pfam" id="PF13439"/>
    </source>
</evidence>
<evidence type="ECO:0000259" key="1">
    <source>
        <dbReference type="Pfam" id="PF00534"/>
    </source>
</evidence>
<protein>
    <submittedName>
        <fullName evidence="3">Glycosyltransferase WbuB</fullName>
    </submittedName>
</protein>
<proteinExistence type="predicted"/>
<dbReference type="InterPro" id="IPR001296">
    <property type="entry name" value="Glyco_trans_1"/>
</dbReference>
<dbReference type="Gene3D" id="3.40.50.2000">
    <property type="entry name" value="Glycogen Phosphorylase B"/>
    <property type="match status" value="2"/>
</dbReference>
<dbReference type="Pfam" id="PF00534">
    <property type="entry name" value="Glycos_transf_1"/>
    <property type="match status" value="1"/>
</dbReference>
<evidence type="ECO:0000313" key="3">
    <source>
        <dbReference type="EMBL" id="OOE43959.1"/>
    </source>
</evidence>
<dbReference type="GO" id="GO:0016757">
    <property type="term" value="F:glycosyltransferase activity"/>
    <property type="evidence" value="ECO:0007669"/>
    <property type="project" value="InterPro"/>
</dbReference>
<dbReference type="SUPFAM" id="SSF53756">
    <property type="entry name" value="UDP-Glycosyltransferase/glycogen phosphorylase"/>
    <property type="match status" value="1"/>
</dbReference>
<feature type="domain" description="Glycosyl transferase family 1" evidence="1">
    <location>
        <begin position="217"/>
        <end position="381"/>
    </location>
</feature>
<dbReference type="AlphaFoldDB" id="A0AB36K684"/>
<dbReference type="Pfam" id="PF13439">
    <property type="entry name" value="Glyco_transf_4"/>
    <property type="match status" value="1"/>
</dbReference>
<sequence length="410" mass="45673">MNILYLHQYFATPDSFGGTRSYEMAKRLIDKGHNVTFITTSAFMSEKVKSSLSRGWNFLLINGINVHVLHLPYSNKNGYLLRVIKFLIFCVRSSFKSLSIDSDMVFATSTPLTIAIPGVFYSKIKKVPMVFEVRDLWPEIPIAIGAIRNPIIIGIAKKLEAFAYKHAKRIVTLSPGMCQGVVESGVDSSKISIASNSCDTELFDVDSEVGERYKHTLGFLKDRKLVVYTGTFGVINDVRYIVDLAISSLNSSSNICYVAVGDGKEKASVVDYAREAGVLDVNLYFFDSLPKTEIVKILSAADLSLSLFGPVKEMWNNSANKVFDSLASQTPIAINYSGWQAEFIEEYGCGIVLYGKSADQASREIQNFLNDSIRCNRAKKACKYLAYNVYSRDIMADKLENVLKEALNDK</sequence>
<gene>
    <name evidence="3" type="ORF">BZG09_09205</name>
</gene>
<dbReference type="RefSeq" id="WP_077458583.1">
    <property type="nucleotide sequence ID" value="NZ_MUEO01000019.1"/>
</dbReference>
<dbReference type="PANTHER" id="PTHR12526">
    <property type="entry name" value="GLYCOSYLTRANSFERASE"/>
    <property type="match status" value="1"/>
</dbReference>
<reference evidence="3 4" key="1">
    <citation type="journal article" date="2017" name="Genome Announc.">
        <title>Draft Genome Sequences of Salinivibrio proteolyticus, Salinivibrio sharmensis, Salinivibrio siamensis, Salinivibrio costicola subsp. alcaliphilus, Salinivibrio costicola subsp. vallismortis, and 29 New Isolates Belonging to the Genus Salinivibrio.</title>
        <authorList>
            <person name="Lopez-Hermoso C."/>
            <person name="de la Haba R.R."/>
            <person name="Sanchez-Porro C."/>
            <person name="Bayliss S.C."/>
            <person name="Feil E.J."/>
            <person name="Ventosa A."/>
        </authorList>
    </citation>
    <scope>NUCLEOTIDE SEQUENCE [LARGE SCALE GENOMIC DNA]</scope>
    <source>
        <strain evidence="3 4">IC202</strain>
    </source>
</reference>
<dbReference type="EMBL" id="MUEO01000019">
    <property type="protein sequence ID" value="OOE43959.1"/>
    <property type="molecule type" value="Genomic_DNA"/>
</dbReference>